<evidence type="ECO:0000313" key="6">
    <source>
        <dbReference type="Proteomes" id="UP000789570"/>
    </source>
</evidence>
<dbReference type="GO" id="GO:0005524">
    <property type="term" value="F:ATP binding"/>
    <property type="evidence" value="ECO:0007669"/>
    <property type="project" value="InterPro"/>
</dbReference>
<protein>
    <submittedName>
        <fullName evidence="5">924_t:CDS:1</fullName>
    </submittedName>
</protein>
<sequence>MTIFLSPIKTRTFQNASRTKNFLSVQKTISIPKNHCLYSKFSIFSTSNPKSFLHKNKNSNFLNVFENISCIKIQNFEISRGISTSSLSAFPPSAEFSKFQPHANSARYLPIPTFPLQGPVSSPEIASEIISSQETEEVQRVNEIKNAKLIFNQSWKNVEDAYGRENLFLPREIIWLMGAPGSGKGTHTNSLLKTRGITNPAISMSKLLTSPDCQELINKGQMISDGKVLESLFRALLNCDPTVGCLVDGFPRTEIQVECLKLLYDKMHELRREFWETPLREKFPRPTFRICVLYVDEDVSVERQLMRGKQIKDHNAMVRRTHQGELIEERVTDYDEMLIRARYKIFKEHFGALMKLGKIFPFHLINAVGTIEEVMQVIIKEFEYQSSLELDHKTYDAIAHIPLATKISIHARQDLISRLEHYQETDPESFSKAIEFVDENVIPLVQRHAISGQTLVRTNSQDLENQHLVDMIMDVLSERGYHVMFDDRVRQTPVRINPDTWEIILEKRHNYMFSVRFPKHIIQPLEQKF</sequence>
<keyword evidence="6" id="KW-1185">Reference proteome</keyword>
<dbReference type="InterPro" id="IPR033690">
    <property type="entry name" value="Adenylat_kinase_CS"/>
</dbReference>
<dbReference type="GO" id="GO:0019205">
    <property type="term" value="F:nucleobase-containing compound kinase activity"/>
    <property type="evidence" value="ECO:0007669"/>
    <property type="project" value="InterPro"/>
</dbReference>
<dbReference type="InterPro" id="IPR027417">
    <property type="entry name" value="P-loop_NTPase"/>
</dbReference>
<dbReference type="PROSITE" id="PS00113">
    <property type="entry name" value="ADENYLATE_KINASE"/>
    <property type="match status" value="1"/>
</dbReference>
<evidence type="ECO:0000256" key="2">
    <source>
        <dbReference type="ARBA" id="ARBA00022741"/>
    </source>
</evidence>
<dbReference type="PANTHER" id="PTHR23359">
    <property type="entry name" value="NUCLEOTIDE KINASE"/>
    <property type="match status" value="1"/>
</dbReference>
<dbReference type="CDD" id="cd01428">
    <property type="entry name" value="ADK"/>
    <property type="match status" value="1"/>
</dbReference>
<keyword evidence="3 4" id="KW-0418">Kinase</keyword>
<keyword evidence="1 4" id="KW-0808">Transferase</keyword>
<dbReference type="OrthoDB" id="248923at2759"/>
<proteinExistence type="inferred from homology"/>
<gene>
    <name evidence="5" type="ORF">FCALED_LOCUS1040</name>
</gene>
<dbReference type="InterPro" id="IPR000850">
    <property type="entry name" value="Adenylat/UMP-CMP_kin"/>
</dbReference>
<evidence type="ECO:0000313" key="5">
    <source>
        <dbReference type="EMBL" id="CAG8448060.1"/>
    </source>
</evidence>
<organism evidence="5 6">
    <name type="scientific">Funneliformis caledonium</name>
    <dbReference type="NCBI Taxonomy" id="1117310"/>
    <lineage>
        <taxon>Eukaryota</taxon>
        <taxon>Fungi</taxon>
        <taxon>Fungi incertae sedis</taxon>
        <taxon>Mucoromycota</taxon>
        <taxon>Glomeromycotina</taxon>
        <taxon>Glomeromycetes</taxon>
        <taxon>Glomerales</taxon>
        <taxon>Glomeraceae</taxon>
        <taxon>Funneliformis</taxon>
    </lineage>
</organism>
<dbReference type="PRINTS" id="PR00094">
    <property type="entry name" value="ADENYLTKNASE"/>
</dbReference>
<comment type="similarity">
    <text evidence="4">Belongs to the adenylate kinase family.</text>
</comment>
<dbReference type="Gene3D" id="3.40.50.300">
    <property type="entry name" value="P-loop containing nucleotide triphosphate hydrolases"/>
    <property type="match status" value="1"/>
</dbReference>
<dbReference type="Proteomes" id="UP000789570">
    <property type="component" value="Unassembled WGS sequence"/>
</dbReference>
<dbReference type="GO" id="GO:0006139">
    <property type="term" value="P:nucleobase-containing compound metabolic process"/>
    <property type="evidence" value="ECO:0007669"/>
    <property type="project" value="InterPro"/>
</dbReference>
<accession>A0A9N8YTH8</accession>
<dbReference type="EMBL" id="CAJVPQ010000123">
    <property type="protein sequence ID" value="CAG8448060.1"/>
    <property type="molecule type" value="Genomic_DNA"/>
</dbReference>
<comment type="caution">
    <text evidence="5">The sequence shown here is derived from an EMBL/GenBank/DDBJ whole genome shotgun (WGS) entry which is preliminary data.</text>
</comment>
<evidence type="ECO:0000256" key="4">
    <source>
        <dbReference type="RuleBase" id="RU003330"/>
    </source>
</evidence>
<dbReference type="Pfam" id="PF00406">
    <property type="entry name" value="ADK"/>
    <property type="match status" value="1"/>
</dbReference>
<keyword evidence="2" id="KW-0547">Nucleotide-binding</keyword>
<dbReference type="AlphaFoldDB" id="A0A9N8YTH8"/>
<evidence type="ECO:0000256" key="3">
    <source>
        <dbReference type="ARBA" id="ARBA00022777"/>
    </source>
</evidence>
<name>A0A9N8YTH8_9GLOM</name>
<dbReference type="SUPFAM" id="SSF52540">
    <property type="entry name" value="P-loop containing nucleoside triphosphate hydrolases"/>
    <property type="match status" value="1"/>
</dbReference>
<evidence type="ECO:0000256" key="1">
    <source>
        <dbReference type="ARBA" id="ARBA00022679"/>
    </source>
</evidence>
<reference evidence="5" key="1">
    <citation type="submission" date="2021-06" db="EMBL/GenBank/DDBJ databases">
        <authorList>
            <person name="Kallberg Y."/>
            <person name="Tangrot J."/>
            <person name="Rosling A."/>
        </authorList>
    </citation>
    <scope>NUCLEOTIDE SEQUENCE</scope>
    <source>
        <strain evidence="5">UK204</strain>
    </source>
</reference>